<comment type="catalytic activity">
    <reaction evidence="13 14">
        <text>FMN + ATP + H(+) = FAD + diphosphate</text>
        <dbReference type="Rhea" id="RHEA:17237"/>
        <dbReference type="ChEBI" id="CHEBI:15378"/>
        <dbReference type="ChEBI" id="CHEBI:30616"/>
        <dbReference type="ChEBI" id="CHEBI:33019"/>
        <dbReference type="ChEBI" id="CHEBI:57692"/>
        <dbReference type="ChEBI" id="CHEBI:58210"/>
        <dbReference type="EC" id="2.7.7.2"/>
    </reaction>
</comment>
<dbReference type="SUPFAM" id="SSF82114">
    <property type="entry name" value="Riboflavin kinase-like"/>
    <property type="match status" value="1"/>
</dbReference>
<sequence length="305" mass="33779">MKERVIALGFFDGVHLGHGALLRRAAEEAALRGCTPAVFTFDRPPKEVVTGVPCPLINSPEDRRDLVRRLYRIQDVLMVPFDREMMTTPWDDFIVRILVGRYHAVHLVAGHDHHFGHRNQGTPELLAQKCAQLGLGCDIIPKVEVAGITVSSTYIRRLVELGQISRANRFLGHPHTLTGTVRHGRGIGSSQLFPTANLVIPPHVLVPSHGVYATRATLEDGSCYAAVTNVGTRPTVQNGSDITVEACLLDFQGDLYGKQLRLEFYEHLRQEVRFDSLDALRAQIQSDADATRTYFADGVPTFPAL</sequence>
<keyword evidence="9 14" id="KW-0274">FAD</keyword>
<reference evidence="17" key="1">
    <citation type="submission" date="2018-12" db="EMBL/GenBank/DDBJ databases">
        <title>Dusodibacter welbiota gen. nov., sp. nov., isolated from human faeces and emended description of the Oscillibacter genus.</title>
        <authorList>
            <person name="Le Roy T."/>
            <person name="Van der Smissen P."/>
            <person name="Delzenne N."/>
            <person name="Muccioli G."/>
            <person name="Collet J.F."/>
            <person name="Cani P.D."/>
        </authorList>
    </citation>
    <scope>NUCLEOTIDE SEQUENCE [LARGE SCALE GENOMIC DNA]</scope>
    <source>
        <strain evidence="17">J115</strain>
    </source>
</reference>
<evidence type="ECO:0000313" key="17">
    <source>
        <dbReference type="Proteomes" id="UP000298642"/>
    </source>
</evidence>
<dbReference type="RefSeq" id="WP_119311795.1">
    <property type="nucleotide sequence ID" value="NZ_CP034413.3"/>
</dbReference>
<keyword evidence="7 14" id="KW-0547">Nucleotide-binding</keyword>
<dbReference type="EC" id="2.7.7.2" evidence="14"/>
<dbReference type="EC" id="2.7.1.26" evidence="14"/>
<dbReference type="Gene3D" id="3.40.50.620">
    <property type="entry name" value="HUPs"/>
    <property type="match status" value="1"/>
</dbReference>
<evidence type="ECO:0000256" key="4">
    <source>
        <dbReference type="ARBA" id="ARBA00022643"/>
    </source>
</evidence>
<evidence type="ECO:0000256" key="14">
    <source>
        <dbReference type="PIRNR" id="PIRNR004491"/>
    </source>
</evidence>
<dbReference type="SMART" id="SM00904">
    <property type="entry name" value="Flavokinase"/>
    <property type="match status" value="1"/>
</dbReference>
<dbReference type="KEGG" id="obj:EIO64_09395"/>
<dbReference type="InterPro" id="IPR002606">
    <property type="entry name" value="Riboflavin_kinase_bac"/>
</dbReference>
<dbReference type="InterPro" id="IPR023468">
    <property type="entry name" value="Riboflavin_kinase"/>
</dbReference>
<evidence type="ECO:0000256" key="9">
    <source>
        <dbReference type="ARBA" id="ARBA00022827"/>
    </source>
</evidence>
<dbReference type="GeneID" id="89520787"/>
<keyword evidence="5 14" id="KW-0808">Transferase</keyword>
<dbReference type="AlphaFoldDB" id="A0A4D7ATT4"/>
<dbReference type="EMBL" id="CP034413">
    <property type="protein sequence ID" value="QCI59396.1"/>
    <property type="molecule type" value="Genomic_DNA"/>
</dbReference>
<dbReference type="PIRSF" id="PIRSF004491">
    <property type="entry name" value="FAD_Synth"/>
    <property type="match status" value="1"/>
</dbReference>
<evidence type="ECO:0000256" key="1">
    <source>
        <dbReference type="ARBA" id="ARBA00004726"/>
    </source>
</evidence>
<dbReference type="GO" id="GO:0009231">
    <property type="term" value="P:riboflavin biosynthetic process"/>
    <property type="evidence" value="ECO:0007669"/>
    <property type="project" value="InterPro"/>
</dbReference>
<dbReference type="Gene3D" id="2.40.30.30">
    <property type="entry name" value="Riboflavin kinase-like"/>
    <property type="match status" value="1"/>
</dbReference>
<evidence type="ECO:0000256" key="12">
    <source>
        <dbReference type="ARBA" id="ARBA00047880"/>
    </source>
</evidence>
<dbReference type="CDD" id="cd02064">
    <property type="entry name" value="FAD_synthetase_N"/>
    <property type="match status" value="1"/>
</dbReference>
<evidence type="ECO:0000259" key="15">
    <source>
        <dbReference type="SMART" id="SM00904"/>
    </source>
</evidence>
<keyword evidence="6 14" id="KW-0548">Nucleotidyltransferase</keyword>
<evidence type="ECO:0000256" key="2">
    <source>
        <dbReference type="ARBA" id="ARBA00005201"/>
    </source>
</evidence>
<feature type="domain" description="Riboflavin kinase" evidence="15">
    <location>
        <begin position="170"/>
        <end position="296"/>
    </location>
</feature>
<dbReference type="UniPathway" id="UPA00276">
    <property type="reaction ID" value="UER00406"/>
</dbReference>
<dbReference type="GO" id="GO:0008531">
    <property type="term" value="F:riboflavin kinase activity"/>
    <property type="evidence" value="ECO:0007669"/>
    <property type="project" value="UniProtKB-UniRule"/>
</dbReference>
<evidence type="ECO:0000256" key="3">
    <source>
        <dbReference type="ARBA" id="ARBA00022630"/>
    </source>
</evidence>
<evidence type="ECO:0000256" key="7">
    <source>
        <dbReference type="ARBA" id="ARBA00022741"/>
    </source>
</evidence>
<dbReference type="PANTHER" id="PTHR22749">
    <property type="entry name" value="RIBOFLAVIN KINASE/FMN ADENYLYLTRANSFERASE"/>
    <property type="match status" value="1"/>
</dbReference>
<dbReference type="GO" id="GO:0003919">
    <property type="term" value="F:FMN adenylyltransferase activity"/>
    <property type="evidence" value="ECO:0007669"/>
    <property type="project" value="UniProtKB-UniRule"/>
</dbReference>
<keyword evidence="3 14" id="KW-0285">Flavoprotein</keyword>
<dbReference type="GO" id="GO:0009398">
    <property type="term" value="P:FMN biosynthetic process"/>
    <property type="evidence" value="ECO:0007669"/>
    <property type="project" value="UniProtKB-UniRule"/>
</dbReference>
<keyword evidence="4 14" id="KW-0288">FMN</keyword>
<dbReference type="InterPro" id="IPR014729">
    <property type="entry name" value="Rossmann-like_a/b/a_fold"/>
</dbReference>
<comment type="catalytic activity">
    <reaction evidence="12 14">
        <text>riboflavin + ATP = FMN + ADP + H(+)</text>
        <dbReference type="Rhea" id="RHEA:14357"/>
        <dbReference type="ChEBI" id="CHEBI:15378"/>
        <dbReference type="ChEBI" id="CHEBI:30616"/>
        <dbReference type="ChEBI" id="CHEBI:57986"/>
        <dbReference type="ChEBI" id="CHEBI:58210"/>
        <dbReference type="ChEBI" id="CHEBI:456216"/>
        <dbReference type="EC" id="2.7.1.26"/>
    </reaction>
</comment>
<dbReference type="Pfam" id="PF01687">
    <property type="entry name" value="Flavokinase"/>
    <property type="match status" value="1"/>
</dbReference>
<dbReference type="InterPro" id="IPR023465">
    <property type="entry name" value="Riboflavin_kinase_dom_sf"/>
</dbReference>
<keyword evidence="17" id="KW-1185">Reference proteome</keyword>
<dbReference type="InterPro" id="IPR015865">
    <property type="entry name" value="Riboflavin_kinase_bac/euk"/>
</dbReference>
<keyword evidence="11" id="KW-0511">Multifunctional enzyme</keyword>
<keyword evidence="10 14" id="KW-0067">ATP-binding</keyword>
<evidence type="ECO:0000256" key="11">
    <source>
        <dbReference type="ARBA" id="ARBA00023268"/>
    </source>
</evidence>
<comment type="pathway">
    <text evidence="1 14">Cofactor biosynthesis; FAD biosynthesis; FAD from FMN: step 1/1.</text>
</comment>
<dbReference type="Proteomes" id="UP000298642">
    <property type="component" value="Chromosome"/>
</dbReference>
<dbReference type="Pfam" id="PF06574">
    <property type="entry name" value="FAD_syn"/>
    <property type="match status" value="1"/>
</dbReference>
<proteinExistence type="inferred from homology"/>
<dbReference type="SUPFAM" id="SSF52374">
    <property type="entry name" value="Nucleotidylyl transferase"/>
    <property type="match status" value="1"/>
</dbReference>
<protein>
    <recommendedName>
        <fullName evidence="14">Riboflavin biosynthesis protein</fullName>
    </recommendedName>
    <domain>
        <recommendedName>
            <fullName evidence="14">Riboflavin kinase</fullName>
            <ecNumber evidence="14">2.7.1.26</ecNumber>
        </recommendedName>
        <alternativeName>
            <fullName evidence="14">Flavokinase</fullName>
        </alternativeName>
    </domain>
    <domain>
        <recommendedName>
            <fullName evidence="14">FMN adenylyltransferase</fullName>
            <ecNumber evidence="14">2.7.7.2</ecNumber>
        </recommendedName>
        <alternativeName>
            <fullName evidence="14">FAD pyrophosphorylase</fullName>
        </alternativeName>
        <alternativeName>
            <fullName evidence="14">FAD synthase</fullName>
        </alternativeName>
    </domain>
</protein>
<dbReference type="PANTHER" id="PTHR22749:SF6">
    <property type="entry name" value="RIBOFLAVIN KINASE"/>
    <property type="match status" value="1"/>
</dbReference>
<organism evidence="16 17">
    <name type="scientific">Dysosmobacter welbionis</name>
    <dbReference type="NCBI Taxonomy" id="2093857"/>
    <lineage>
        <taxon>Bacteria</taxon>
        <taxon>Bacillati</taxon>
        <taxon>Bacillota</taxon>
        <taxon>Clostridia</taxon>
        <taxon>Eubacteriales</taxon>
        <taxon>Oscillospiraceae</taxon>
        <taxon>Dysosmobacter</taxon>
    </lineage>
</organism>
<comment type="pathway">
    <text evidence="2 14">Cofactor biosynthesis; FMN biosynthesis; FMN from riboflavin (ATP route): step 1/1.</text>
</comment>
<accession>A0A4D7ATT4</accession>
<evidence type="ECO:0000256" key="5">
    <source>
        <dbReference type="ARBA" id="ARBA00022679"/>
    </source>
</evidence>
<dbReference type="GO" id="GO:0005524">
    <property type="term" value="F:ATP binding"/>
    <property type="evidence" value="ECO:0007669"/>
    <property type="project" value="UniProtKB-UniRule"/>
</dbReference>
<comment type="similarity">
    <text evidence="14">Belongs to the ribF family.</text>
</comment>
<evidence type="ECO:0000256" key="8">
    <source>
        <dbReference type="ARBA" id="ARBA00022777"/>
    </source>
</evidence>
<dbReference type="GO" id="GO:0006747">
    <property type="term" value="P:FAD biosynthetic process"/>
    <property type="evidence" value="ECO:0007669"/>
    <property type="project" value="UniProtKB-UniRule"/>
</dbReference>
<evidence type="ECO:0000256" key="6">
    <source>
        <dbReference type="ARBA" id="ARBA00022695"/>
    </source>
</evidence>
<evidence type="ECO:0000313" key="16">
    <source>
        <dbReference type="EMBL" id="QCI59396.1"/>
    </source>
</evidence>
<dbReference type="UniPathway" id="UPA00277">
    <property type="reaction ID" value="UER00407"/>
</dbReference>
<gene>
    <name evidence="16" type="primary">ribF</name>
    <name evidence="16" type="ORF">EIO64_09395</name>
</gene>
<dbReference type="NCBIfam" id="TIGR00083">
    <property type="entry name" value="ribF"/>
    <property type="match status" value="1"/>
</dbReference>
<evidence type="ECO:0000256" key="13">
    <source>
        <dbReference type="ARBA" id="ARBA00049494"/>
    </source>
</evidence>
<name>A0A4D7ATT4_9FIRM</name>
<dbReference type="InterPro" id="IPR015864">
    <property type="entry name" value="FAD_synthase"/>
</dbReference>
<evidence type="ECO:0000256" key="10">
    <source>
        <dbReference type="ARBA" id="ARBA00022840"/>
    </source>
</evidence>
<keyword evidence="8 14" id="KW-0418">Kinase</keyword>